<accession>K8WXH9</accession>
<dbReference type="GO" id="GO:0071973">
    <property type="term" value="P:bacterial-type flagellum-dependent cell motility"/>
    <property type="evidence" value="ECO:0007669"/>
    <property type="project" value="InterPro"/>
</dbReference>
<evidence type="ECO:0000256" key="1">
    <source>
        <dbReference type="ARBA" id="ARBA00009226"/>
    </source>
</evidence>
<organism evidence="4 5">
    <name type="scientific">Providencia sneebia DSM 19967</name>
    <dbReference type="NCBI Taxonomy" id="1141660"/>
    <lineage>
        <taxon>Bacteria</taxon>
        <taxon>Pseudomonadati</taxon>
        <taxon>Pseudomonadota</taxon>
        <taxon>Gammaproteobacteria</taxon>
        <taxon>Enterobacterales</taxon>
        <taxon>Morganellaceae</taxon>
        <taxon>Providencia</taxon>
    </lineage>
</organism>
<dbReference type="InterPro" id="IPR058805">
    <property type="entry name" value="SpaO_FliMN_C_rel"/>
</dbReference>
<dbReference type="PRINTS" id="PR00956">
    <property type="entry name" value="FLGMOTORFLIN"/>
</dbReference>
<evidence type="ECO:0000313" key="5">
    <source>
        <dbReference type="Proteomes" id="UP000010290"/>
    </source>
</evidence>
<proteinExistence type="inferred from homology"/>
<dbReference type="Pfam" id="PF01052">
    <property type="entry name" value="FliMN_C"/>
    <property type="match status" value="1"/>
</dbReference>
<dbReference type="Gene3D" id="2.30.330.10">
    <property type="entry name" value="SpoA-like"/>
    <property type="match status" value="1"/>
</dbReference>
<dbReference type="SUPFAM" id="SSF101801">
    <property type="entry name" value="Surface presentation of antigens (SPOA)"/>
    <property type="match status" value="1"/>
</dbReference>
<dbReference type="EMBL" id="AKKN01000003">
    <property type="protein sequence ID" value="EKT60895.1"/>
    <property type="molecule type" value="Genomic_DNA"/>
</dbReference>
<comment type="caution">
    <text evidence="4">The sequence shown here is derived from an EMBL/GenBank/DDBJ whole genome shotgun (WGS) entry which is preliminary data.</text>
</comment>
<evidence type="ECO:0000259" key="2">
    <source>
        <dbReference type="Pfam" id="PF01052"/>
    </source>
</evidence>
<dbReference type="GO" id="GO:0009425">
    <property type="term" value="C:bacterial-type flagellum basal body"/>
    <property type="evidence" value="ECO:0007669"/>
    <property type="project" value="InterPro"/>
</dbReference>
<feature type="domain" description="SpaO FliM/N C-terminal related" evidence="3">
    <location>
        <begin position="143"/>
        <end position="207"/>
    </location>
</feature>
<keyword evidence="5" id="KW-1185">Reference proteome</keyword>
<dbReference type="Pfam" id="PF26304">
    <property type="entry name" value="FliMN_C_rel"/>
    <property type="match status" value="1"/>
</dbReference>
<reference evidence="4 5" key="1">
    <citation type="journal article" date="2012" name="BMC Genomics">
        <title>Comparative genomics of bacteria in the genus Providencia isolated from wild Drosophila melanogaster.</title>
        <authorList>
            <person name="Galac M.R."/>
            <person name="Lazzaro B.P."/>
        </authorList>
    </citation>
    <scope>NUCLEOTIDE SEQUENCE [LARGE SCALE GENOMIC DNA]</scope>
    <source>
        <strain evidence="4 5">DSM 19967</strain>
    </source>
</reference>
<name>K8WXH9_9GAMM</name>
<gene>
    <name evidence="4" type="ORF">OO7_02351</name>
</gene>
<evidence type="ECO:0000259" key="3">
    <source>
        <dbReference type="Pfam" id="PF26304"/>
    </source>
</evidence>
<dbReference type="InterPro" id="IPR001172">
    <property type="entry name" value="FliN_T3SS_HrcQb"/>
</dbReference>
<dbReference type="OrthoDB" id="6454293at2"/>
<comment type="similarity">
    <text evidence="1">Belongs to the FliN/MopA/SpaO family.</text>
</comment>
<dbReference type="InterPro" id="IPR036429">
    <property type="entry name" value="SpoA-like_sf"/>
</dbReference>
<evidence type="ECO:0000313" key="4">
    <source>
        <dbReference type="EMBL" id="EKT60895.1"/>
    </source>
</evidence>
<dbReference type="AlphaFoldDB" id="K8WXH9"/>
<feature type="domain" description="Flagellar motor switch protein FliN-like C-terminal" evidence="2">
    <location>
        <begin position="231"/>
        <end position="301"/>
    </location>
</feature>
<dbReference type="PATRIC" id="fig|1141660.3.peg.470"/>
<dbReference type="HOGENOM" id="CLU_903008_0_0_6"/>
<sequence length="306" mass="35700">MLKIPRVSRQKIQVQKWQLYYQPHLSISEFKYDTRYFRLTLISGDEKACVLVRVNEWCHYRWPLLGDYAWEALDDINLIDLMSSEYDEEILFFGTFKCKFIEVIKDCCSQQYWLSVQEEYLGKTLLESPIEPLIKQSIKNKVWSNLALQIDWVWGYSMISAALLNSIELGDVLCIQYLQPQICIERRPIARFQKQQKGQFMIDEMIDMPPEDCESKYQEDFVDDVLMNFDMKSISVKLTFVLGQSEISVAELADIQPGMVYSIGENKEREVKVYANKQLIAQGELVYIGNGEELGLEINRMASLGD</sequence>
<dbReference type="RefSeq" id="WP_008914353.1">
    <property type="nucleotide sequence ID" value="NZ_CM001773.1"/>
</dbReference>
<dbReference type="InterPro" id="IPR001543">
    <property type="entry name" value="FliN-like_C"/>
</dbReference>
<dbReference type="Proteomes" id="UP000010290">
    <property type="component" value="Chromosome"/>
</dbReference>
<protein>
    <submittedName>
        <fullName evidence="4">Type III secretion apparatus protein</fullName>
    </submittedName>
</protein>
<dbReference type="GO" id="GO:0003774">
    <property type="term" value="F:cytoskeletal motor activity"/>
    <property type="evidence" value="ECO:0007669"/>
    <property type="project" value="InterPro"/>
</dbReference>
<dbReference type="GO" id="GO:0006935">
    <property type="term" value="P:chemotaxis"/>
    <property type="evidence" value="ECO:0007669"/>
    <property type="project" value="InterPro"/>
</dbReference>